<dbReference type="PROSITE" id="PS00893">
    <property type="entry name" value="NUDIX_BOX"/>
    <property type="match status" value="1"/>
</dbReference>
<protein>
    <submittedName>
        <fullName evidence="4">NTP pyrophosphohydrolase</fullName>
    </submittedName>
</protein>
<dbReference type="PANTHER" id="PTHR43222:SF2">
    <property type="entry name" value="NUDIX HYDROLASE 23, CHLOROPLASTIC"/>
    <property type="match status" value="1"/>
</dbReference>
<feature type="region of interest" description="Disordered" evidence="2">
    <location>
        <begin position="1"/>
        <end position="22"/>
    </location>
</feature>
<dbReference type="InterPro" id="IPR015797">
    <property type="entry name" value="NUDIX_hydrolase-like_dom_sf"/>
</dbReference>
<organism evidence="4 5">
    <name type="scientific">Microbacterium maritypicum</name>
    <name type="common">Microbacterium liquefaciens</name>
    <dbReference type="NCBI Taxonomy" id="33918"/>
    <lineage>
        <taxon>Bacteria</taxon>
        <taxon>Bacillati</taxon>
        <taxon>Actinomycetota</taxon>
        <taxon>Actinomycetes</taxon>
        <taxon>Micrococcales</taxon>
        <taxon>Microbacteriaceae</taxon>
        <taxon>Microbacterium</taxon>
    </lineage>
</organism>
<feature type="domain" description="Nudix hydrolase" evidence="3">
    <location>
        <begin position="35"/>
        <end position="162"/>
    </location>
</feature>
<sequence length="301" mass="31763">MTVVPPASGEPRRPEGPRNPGDAWVIAESGEKYWGRFGAAGLLAYDPARGILLQHRVSWSHFGGTWGLPGGALHEGESAIAGAIREAQEEAGVPDGAVRPRFTSVLDLGIWAYTTVVADVRVPFEPVISDPESVALEWVPVDQVDSRPLHPGFGASWPALRALLTVRPAVVVDAANVVGSVPDGWWKDRAGAAARLRARLDGLSVSADDLELGGDAWFPEVSMVVEGQARGIDDDASAVAIIRAEAAGDDAIVAEVERRVAGAETVVAVTSDRELRERVERAGAGQVRSAGWLLETLAAHG</sequence>
<dbReference type="SUPFAM" id="SSF55811">
    <property type="entry name" value="Nudix"/>
    <property type="match status" value="1"/>
</dbReference>
<accession>A0A4Y4BBI0</accession>
<gene>
    <name evidence="4" type="ORF">MLI01_30740</name>
</gene>
<dbReference type="InterPro" id="IPR000086">
    <property type="entry name" value="NUDIX_hydrolase_dom"/>
</dbReference>
<proteinExistence type="predicted"/>
<dbReference type="GO" id="GO:0016787">
    <property type="term" value="F:hydrolase activity"/>
    <property type="evidence" value="ECO:0007669"/>
    <property type="project" value="UniProtKB-KW"/>
</dbReference>
<reference evidence="4 5" key="1">
    <citation type="submission" date="2019-06" db="EMBL/GenBank/DDBJ databases">
        <title>Whole genome shotgun sequence of Microbacterium liquefaciens NBRC 15037.</title>
        <authorList>
            <person name="Hosoyama A."/>
            <person name="Uohara A."/>
            <person name="Ohji S."/>
            <person name="Ichikawa N."/>
        </authorList>
    </citation>
    <scope>NUCLEOTIDE SEQUENCE [LARGE SCALE GENOMIC DNA]</scope>
    <source>
        <strain evidence="4 5">NBRC 15037</strain>
    </source>
</reference>
<dbReference type="PANTHER" id="PTHR43222">
    <property type="entry name" value="NUDIX HYDROLASE 23"/>
    <property type="match status" value="1"/>
</dbReference>
<evidence type="ECO:0000256" key="2">
    <source>
        <dbReference type="SAM" id="MobiDB-lite"/>
    </source>
</evidence>
<dbReference type="Pfam" id="PF00293">
    <property type="entry name" value="NUDIX"/>
    <property type="match status" value="1"/>
</dbReference>
<name>A0A4Y4BBI0_MICMQ</name>
<dbReference type="EMBL" id="BJNQ01000030">
    <property type="protein sequence ID" value="GEC76929.1"/>
    <property type="molecule type" value="Genomic_DNA"/>
</dbReference>
<evidence type="ECO:0000313" key="4">
    <source>
        <dbReference type="EMBL" id="GEC76929.1"/>
    </source>
</evidence>
<dbReference type="Gene3D" id="3.90.79.10">
    <property type="entry name" value="Nucleoside Triphosphate Pyrophosphohydrolase"/>
    <property type="match status" value="1"/>
</dbReference>
<dbReference type="PROSITE" id="PS51462">
    <property type="entry name" value="NUDIX"/>
    <property type="match status" value="1"/>
</dbReference>
<dbReference type="RefSeq" id="WP_141388098.1">
    <property type="nucleotide sequence ID" value="NZ_BJNQ01000030.1"/>
</dbReference>
<comment type="caution">
    <text evidence="4">The sequence shown here is derived from an EMBL/GenBank/DDBJ whole genome shotgun (WGS) entry which is preliminary data.</text>
</comment>
<evidence type="ECO:0000259" key="3">
    <source>
        <dbReference type="PROSITE" id="PS51462"/>
    </source>
</evidence>
<dbReference type="AlphaFoldDB" id="A0A4Y4BBI0"/>
<keyword evidence="1 4" id="KW-0378">Hydrolase</keyword>
<dbReference type="Proteomes" id="UP000317410">
    <property type="component" value="Unassembled WGS sequence"/>
</dbReference>
<evidence type="ECO:0000256" key="1">
    <source>
        <dbReference type="ARBA" id="ARBA00022801"/>
    </source>
</evidence>
<dbReference type="InterPro" id="IPR020084">
    <property type="entry name" value="NUDIX_hydrolase_CS"/>
</dbReference>
<evidence type="ECO:0000313" key="5">
    <source>
        <dbReference type="Proteomes" id="UP000317410"/>
    </source>
</evidence>